<dbReference type="InterPro" id="IPR012337">
    <property type="entry name" value="RNaseH-like_sf"/>
</dbReference>
<accession>A0A922SPY7</accession>
<dbReference type="Pfam" id="PF05699">
    <property type="entry name" value="Dimer_Tnp_hAT"/>
    <property type="match status" value="1"/>
</dbReference>
<evidence type="ECO:0000313" key="2">
    <source>
        <dbReference type="EMBL" id="KAH9645485.1"/>
    </source>
</evidence>
<dbReference type="EMBL" id="JACEFF010000035">
    <property type="protein sequence ID" value="KAH9645485.1"/>
    <property type="molecule type" value="Genomic_DNA"/>
</dbReference>
<dbReference type="InterPro" id="IPR008906">
    <property type="entry name" value="HATC_C_dom"/>
</dbReference>
<dbReference type="SUPFAM" id="SSF53098">
    <property type="entry name" value="Ribonuclease H-like"/>
    <property type="match status" value="1"/>
</dbReference>
<sequence length="100" mass="11271">MVVKKQMLNQNSTSIETAPDFDTSIRIEMALYENGGSRGKYLNMAFNNLLSIPIPPTSVESERAFSSSGYLCNHLRSRLSDKTLDTLLFLQSHYKAQPKI</sequence>
<reference evidence="2" key="1">
    <citation type="journal article" date="2021" name="G3 (Bethesda)">
        <title>Genome and transcriptome analysis of the beet armyworm Spodoptera exigua reveals targets for pest control. .</title>
        <authorList>
            <person name="Simon S."/>
            <person name="Breeschoten T."/>
            <person name="Jansen H.J."/>
            <person name="Dirks R.P."/>
            <person name="Schranz M.E."/>
            <person name="Ros V.I.D."/>
        </authorList>
    </citation>
    <scope>NUCLEOTIDE SEQUENCE</scope>
    <source>
        <strain evidence="2">TB_SE_WUR_2020</strain>
    </source>
</reference>
<dbReference type="GO" id="GO:0046983">
    <property type="term" value="F:protein dimerization activity"/>
    <property type="evidence" value="ECO:0007669"/>
    <property type="project" value="InterPro"/>
</dbReference>
<feature type="domain" description="HAT C-terminal dimerisation" evidence="1">
    <location>
        <begin position="44"/>
        <end position="92"/>
    </location>
</feature>
<evidence type="ECO:0000259" key="1">
    <source>
        <dbReference type="Pfam" id="PF05699"/>
    </source>
</evidence>
<comment type="caution">
    <text evidence="2">The sequence shown here is derived from an EMBL/GenBank/DDBJ whole genome shotgun (WGS) entry which is preliminary data.</text>
</comment>
<gene>
    <name evidence="2" type="ORF">HF086_017397</name>
</gene>
<proteinExistence type="predicted"/>
<dbReference type="Proteomes" id="UP000814243">
    <property type="component" value="Unassembled WGS sequence"/>
</dbReference>
<evidence type="ECO:0000313" key="3">
    <source>
        <dbReference type="Proteomes" id="UP000814243"/>
    </source>
</evidence>
<protein>
    <recommendedName>
        <fullName evidence="1">HAT C-terminal dimerisation domain-containing protein</fullName>
    </recommendedName>
</protein>
<name>A0A922SPY7_SPOEX</name>
<dbReference type="AlphaFoldDB" id="A0A922SPY7"/>
<organism evidence="2 3">
    <name type="scientific">Spodoptera exigua</name>
    <name type="common">Beet armyworm</name>
    <name type="synonym">Noctua fulgens</name>
    <dbReference type="NCBI Taxonomy" id="7107"/>
    <lineage>
        <taxon>Eukaryota</taxon>
        <taxon>Metazoa</taxon>
        <taxon>Ecdysozoa</taxon>
        <taxon>Arthropoda</taxon>
        <taxon>Hexapoda</taxon>
        <taxon>Insecta</taxon>
        <taxon>Pterygota</taxon>
        <taxon>Neoptera</taxon>
        <taxon>Endopterygota</taxon>
        <taxon>Lepidoptera</taxon>
        <taxon>Glossata</taxon>
        <taxon>Ditrysia</taxon>
        <taxon>Noctuoidea</taxon>
        <taxon>Noctuidae</taxon>
        <taxon>Amphipyrinae</taxon>
        <taxon>Spodoptera</taxon>
    </lineage>
</organism>